<organism evidence="3 4">
    <name type="scientific">Hyalella azteca</name>
    <name type="common">Amphipod</name>
    <dbReference type="NCBI Taxonomy" id="294128"/>
    <lineage>
        <taxon>Eukaryota</taxon>
        <taxon>Metazoa</taxon>
        <taxon>Ecdysozoa</taxon>
        <taxon>Arthropoda</taxon>
        <taxon>Crustacea</taxon>
        <taxon>Multicrustacea</taxon>
        <taxon>Malacostraca</taxon>
        <taxon>Eumalacostraca</taxon>
        <taxon>Peracarida</taxon>
        <taxon>Amphipoda</taxon>
        <taxon>Senticaudata</taxon>
        <taxon>Talitrida</taxon>
        <taxon>Talitroidea</taxon>
        <taxon>Hyalellidae</taxon>
        <taxon>Hyalella</taxon>
    </lineage>
</organism>
<feature type="region of interest" description="Disordered" evidence="1">
    <location>
        <begin position="376"/>
        <end position="516"/>
    </location>
</feature>
<dbReference type="CDD" id="cd00821">
    <property type="entry name" value="PH"/>
    <property type="match status" value="1"/>
</dbReference>
<proteinExistence type="predicted"/>
<evidence type="ECO:0000256" key="1">
    <source>
        <dbReference type="SAM" id="MobiDB-lite"/>
    </source>
</evidence>
<dbReference type="Gene3D" id="2.30.29.30">
    <property type="entry name" value="Pleckstrin-homology domain (PH domain)/Phosphotyrosine-binding domain (PTB)"/>
    <property type="match status" value="1"/>
</dbReference>
<feature type="compositionally biased region" description="Low complexity" evidence="1">
    <location>
        <begin position="950"/>
        <end position="960"/>
    </location>
</feature>
<feature type="compositionally biased region" description="Basic and acidic residues" evidence="1">
    <location>
        <begin position="393"/>
        <end position="427"/>
    </location>
</feature>
<dbReference type="InterPro" id="IPR001849">
    <property type="entry name" value="PH_domain"/>
</dbReference>
<feature type="region of interest" description="Disordered" evidence="1">
    <location>
        <begin position="999"/>
        <end position="1024"/>
    </location>
</feature>
<feature type="region of interest" description="Disordered" evidence="1">
    <location>
        <begin position="558"/>
        <end position="588"/>
    </location>
</feature>
<feature type="compositionally biased region" description="Low complexity" evidence="1">
    <location>
        <begin position="163"/>
        <end position="179"/>
    </location>
</feature>
<feature type="compositionally biased region" description="Polar residues" evidence="1">
    <location>
        <begin position="221"/>
        <end position="230"/>
    </location>
</feature>
<feature type="region of interest" description="Disordered" evidence="1">
    <location>
        <begin position="1"/>
        <end position="38"/>
    </location>
</feature>
<feature type="compositionally biased region" description="Polar residues" evidence="1">
    <location>
        <begin position="457"/>
        <end position="470"/>
    </location>
</feature>
<feature type="compositionally biased region" description="Basic and acidic residues" evidence="1">
    <location>
        <begin position="185"/>
        <end position="220"/>
    </location>
</feature>
<feature type="compositionally biased region" description="Basic and acidic residues" evidence="1">
    <location>
        <begin position="776"/>
        <end position="800"/>
    </location>
</feature>
<feature type="compositionally biased region" description="Polar residues" evidence="1">
    <location>
        <begin position="1356"/>
        <end position="1383"/>
    </location>
</feature>
<accession>A0A8B7PH75</accession>
<dbReference type="Proteomes" id="UP000694843">
    <property type="component" value="Unplaced"/>
</dbReference>
<feature type="region of interest" description="Disordered" evidence="1">
    <location>
        <begin position="935"/>
        <end position="962"/>
    </location>
</feature>
<dbReference type="OrthoDB" id="2157866at2759"/>
<feature type="compositionally biased region" description="Basic and acidic residues" evidence="1">
    <location>
        <begin position="437"/>
        <end position="446"/>
    </location>
</feature>
<dbReference type="SMART" id="SM00233">
    <property type="entry name" value="PH"/>
    <property type="match status" value="1"/>
</dbReference>
<dbReference type="KEGG" id="hazt:108681043"/>
<protein>
    <submittedName>
        <fullName evidence="4">Probable GPI-anchored adhesin-like protein PGA55</fullName>
    </submittedName>
</protein>
<feature type="region of interest" description="Disordered" evidence="1">
    <location>
        <begin position="1403"/>
        <end position="1439"/>
    </location>
</feature>
<feature type="compositionally biased region" description="Basic and acidic residues" evidence="1">
    <location>
        <begin position="1229"/>
        <end position="1243"/>
    </location>
</feature>
<dbReference type="Pfam" id="PF00169">
    <property type="entry name" value="PH"/>
    <property type="match status" value="1"/>
</dbReference>
<feature type="region of interest" description="Disordered" evidence="1">
    <location>
        <begin position="1341"/>
        <end position="1383"/>
    </location>
</feature>
<dbReference type="RefSeq" id="XP_018025499.1">
    <property type="nucleotide sequence ID" value="XM_018170010.2"/>
</dbReference>
<feature type="compositionally biased region" description="Polar residues" evidence="1">
    <location>
        <begin position="487"/>
        <end position="508"/>
    </location>
</feature>
<dbReference type="SUPFAM" id="SSF50729">
    <property type="entry name" value="PH domain-like"/>
    <property type="match status" value="1"/>
</dbReference>
<dbReference type="InterPro" id="IPR011993">
    <property type="entry name" value="PH-like_dom_sf"/>
</dbReference>
<feature type="compositionally biased region" description="Basic and acidic residues" evidence="1">
    <location>
        <begin position="935"/>
        <end position="944"/>
    </location>
</feature>
<feature type="compositionally biased region" description="Polar residues" evidence="1">
    <location>
        <begin position="1244"/>
        <end position="1261"/>
    </location>
</feature>
<dbReference type="PROSITE" id="PS50003">
    <property type="entry name" value="PH_DOMAIN"/>
    <property type="match status" value="1"/>
</dbReference>
<feature type="region of interest" description="Disordered" evidence="1">
    <location>
        <begin position="854"/>
        <end position="877"/>
    </location>
</feature>
<feature type="compositionally biased region" description="Acidic residues" evidence="1">
    <location>
        <begin position="120"/>
        <end position="133"/>
    </location>
</feature>
<evidence type="ECO:0000313" key="3">
    <source>
        <dbReference type="Proteomes" id="UP000694843"/>
    </source>
</evidence>
<dbReference type="GeneID" id="108681043"/>
<name>A0A8B7PH75_HYAAZ</name>
<feature type="compositionally biased region" description="Basic residues" evidence="1">
    <location>
        <begin position="755"/>
        <end position="775"/>
    </location>
</feature>
<feature type="compositionally biased region" description="Basic and acidic residues" evidence="1">
    <location>
        <begin position="23"/>
        <end position="38"/>
    </location>
</feature>
<feature type="region of interest" description="Disordered" evidence="1">
    <location>
        <begin position="101"/>
        <end position="242"/>
    </location>
</feature>
<feature type="region of interest" description="Disordered" evidence="1">
    <location>
        <begin position="1229"/>
        <end position="1261"/>
    </location>
</feature>
<evidence type="ECO:0000313" key="4">
    <source>
        <dbReference type="RefSeq" id="XP_018025499.1"/>
    </source>
</evidence>
<keyword evidence="3" id="KW-1185">Reference proteome</keyword>
<feature type="domain" description="PH" evidence="2">
    <location>
        <begin position="619"/>
        <end position="723"/>
    </location>
</feature>
<feature type="region of interest" description="Disordered" evidence="1">
    <location>
        <begin position="732"/>
        <end position="800"/>
    </location>
</feature>
<gene>
    <name evidence="4" type="primary">LOC108681043</name>
</gene>
<feature type="compositionally biased region" description="Polar residues" evidence="1">
    <location>
        <begin position="1013"/>
        <end position="1024"/>
    </location>
</feature>
<evidence type="ECO:0000259" key="2">
    <source>
        <dbReference type="PROSITE" id="PS50003"/>
    </source>
</evidence>
<sequence length="1467" mass="161626">MQRPPSINLADNASRGSDSDNDSSGKEENDQHEIQCVERSKRNVDFEKRRQLSIHGNILRENDALVEFSRKSKSVIGHSDTRDFTSQESDSLNVIELNSGTGTSSRCVWGPPRPLKVPSGEEECDDGSAESEIPEYNPAPKGDEKALQEGAKSSTSSQILCYGTEVSSSTESVGEIISGDSIDNQMHRERADEKLVKKSYEKIQEEEKSNEEGEIEKSSNHADTTTSNFAKDSEFEDGDLTSGDVFLEVDTIDENSSHEGTKMAKLENIGKDVTNVTEVNREEDNAEVTKDVIQENLRIASLTSEKLETERVEALIATPNAAARDGATEFQKVCNTTNVGAGTEKKPSEFSLKDTSDSENVAILSKVEKNSTDVDLFSEAESKKGFTNGDEVIVDKEESSDHNEVKSLQQHEVKEDITCEGKTERDSGSANFESESQADKKAESHKVCSTGEHSDVIPQNVSESQTQTPETIAKIAQTKEPCEDRNSSQNPDSPMSSDKLRTTASNKMNETEKVEKADIKSQLIATLPYKADVDEHGRPIRKSLSTVARTSSLKQKAYDKFSNRAEEGGSKGKTHDAEASSKDRKVSRAESFTKKALKLISTKKQEEKDENDAEDLNINDKAHGMLYLRKKRWLSPWRKYFFVLDGSQLTYYRSPQHYSSLTGCQGSLDLTLLNDVVKKKTSSFFWTCYPLLLERRSLSPLLLGADSAEEQQRWHELLQRAVGARKAVGRKFSSKASSSTSSPDIVVSTLPASSKKSKRKNSFGHSFSLRRKSKDKIKEESDSEEQHGPSKNDNARPDGNELAVKFDREADASREEDNGLVKPKTILKVGIPLRSSEISSIRLKKVNIAEICTQDEGSSSSSRTEKNQEQNAEQTFGVQLKKASFKGKRDAEKVKSNEKENLDAEGEHDFRSLLKSRRISTTGVDKKLYVKYGKDEQEETAERTPRKRSPSPSIPLSKSLMGVINRGTDEDNFILDDKKGNEVQTVDGGTSSIRYAKSTEAMDSRSGELGSLNHATTGKIRNSDPQIGLESYKNSSMHLPLKLQFSEERRGSSMLETVELLQDSSVIKGAEIEHEELINSSNEGERLGLNATEMDTKGLAEPSPSIEDLPRGKISTLTNIILSPTRKNCPQGLLFKAEDSSATVRGSVSPLVLTSDDVMDKVDSDAMPDVYSEECKDGVYGTDEQSLTKDLAKTKVSVKDNVSEFSALKEIGTDGFSFEKKDKLVEQKKTEDVGYDESTERKMSSANSESLESVPQSTSDGDFNELQECELRYNYLPAIPIAFRNSEPAPFSEIVPTACLESRRTSATELVVSARPEYIPQISTTRSSSVESGEPLVRTSFMGGHQSWGSGPNICIRNSSSDTNTSKESLTSSPANQSRRQSLGNDLAVPEQVHGGRHVNAGSTAEAVTPPQPNSSSAVTRGVQARKRSERPASTSNRESLILPEFVVVEEDPADVAETNLTYNFKA</sequence>
<reference evidence="4" key="1">
    <citation type="submission" date="2025-08" db="UniProtKB">
        <authorList>
            <consortium name="RefSeq"/>
        </authorList>
    </citation>
    <scope>IDENTIFICATION</scope>
    <source>
        <tissue evidence="4">Whole organism</tissue>
    </source>
</reference>